<proteinExistence type="predicted"/>
<feature type="signal peptide" evidence="1">
    <location>
        <begin position="1"/>
        <end position="19"/>
    </location>
</feature>
<dbReference type="Pfam" id="PF00089">
    <property type="entry name" value="Trypsin"/>
    <property type="match status" value="1"/>
</dbReference>
<dbReference type="SMART" id="SM00020">
    <property type="entry name" value="Tryp_SPc"/>
    <property type="match status" value="1"/>
</dbReference>
<gene>
    <name evidence="3" type="ORF">WR25_14852</name>
</gene>
<evidence type="ECO:0000256" key="1">
    <source>
        <dbReference type="SAM" id="SignalP"/>
    </source>
</evidence>
<feature type="domain" description="Peptidase S1" evidence="2">
    <location>
        <begin position="49"/>
        <end position="228"/>
    </location>
</feature>
<dbReference type="EMBL" id="LIAE01008125">
    <property type="protein sequence ID" value="PAV75372.1"/>
    <property type="molecule type" value="Genomic_DNA"/>
</dbReference>
<organism evidence="3 4">
    <name type="scientific">Diploscapter pachys</name>
    <dbReference type="NCBI Taxonomy" id="2018661"/>
    <lineage>
        <taxon>Eukaryota</taxon>
        <taxon>Metazoa</taxon>
        <taxon>Ecdysozoa</taxon>
        <taxon>Nematoda</taxon>
        <taxon>Chromadorea</taxon>
        <taxon>Rhabditida</taxon>
        <taxon>Rhabditina</taxon>
        <taxon>Rhabditomorpha</taxon>
        <taxon>Rhabditoidea</taxon>
        <taxon>Rhabditidae</taxon>
        <taxon>Diploscapter</taxon>
    </lineage>
</organism>
<dbReference type="PANTHER" id="PTHR24260">
    <property type="match status" value="1"/>
</dbReference>
<dbReference type="InterPro" id="IPR005514">
    <property type="entry name" value="DUF316"/>
</dbReference>
<dbReference type="GO" id="GO:0004252">
    <property type="term" value="F:serine-type endopeptidase activity"/>
    <property type="evidence" value="ECO:0007669"/>
    <property type="project" value="InterPro"/>
</dbReference>
<comment type="caution">
    <text evidence="3">The sequence shown here is derived from an EMBL/GenBank/DDBJ whole genome shotgun (WGS) entry which is preliminary data.</text>
</comment>
<evidence type="ECO:0000259" key="2">
    <source>
        <dbReference type="SMART" id="SM00020"/>
    </source>
</evidence>
<dbReference type="InterPro" id="IPR043504">
    <property type="entry name" value="Peptidase_S1_PA_chymotrypsin"/>
</dbReference>
<evidence type="ECO:0000313" key="4">
    <source>
        <dbReference type="Proteomes" id="UP000218231"/>
    </source>
</evidence>
<dbReference type="Proteomes" id="UP000218231">
    <property type="component" value="Unassembled WGS sequence"/>
</dbReference>
<dbReference type="GO" id="GO:0006508">
    <property type="term" value="P:proteolysis"/>
    <property type="evidence" value="ECO:0007669"/>
    <property type="project" value="InterPro"/>
</dbReference>
<keyword evidence="1" id="KW-0732">Signal</keyword>
<dbReference type="OrthoDB" id="6380398at2759"/>
<dbReference type="InterPro" id="IPR051333">
    <property type="entry name" value="CLIP_Serine_Protease"/>
</dbReference>
<dbReference type="STRING" id="2018661.A0A2A2KN79"/>
<dbReference type="PANTHER" id="PTHR24260:SF106">
    <property type="entry name" value="PEPTIDASE S1 DOMAIN-CONTAINING PROTEIN"/>
    <property type="match status" value="1"/>
</dbReference>
<dbReference type="SUPFAM" id="SSF50494">
    <property type="entry name" value="Trypsin-like serine proteases"/>
    <property type="match status" value="1"/>
</dbReference>
<sequence length="278" mass="30595">MISIVKLFILSLFITFSSPFKPKPFRPVVIGPPFRDFTKLHPKVNSEIQSFCGFQRETNRTEYPWAVSILLDGVVNRLGGSIISPYHILTVAHGFLKMTMSSFGGEAPCSAIVYRKINEIRESRIVAYGGRCIRGHTTYLPNHKECKKADVKYAKLPVDADDILCATSRNTRDYFAPRTCHGDSGAGMEQRDSEGRATLVAITSFGTRGCPANMLGRFTKVVNYLDTICEITGVCSQNRMKKRAVARVSAHEISRDRGKTASGFVVVVSSSTGGGESI</sequence>
<dbReference type="Gene3D" id="2.40.10.10">
    <property type="entry name" value="Trypsin-like serine proteases"/>
    <property type="match status" value="2"/>
</dbReference>
<feature type="chain" id="PRO_5012358523" description="Peptidase S1 domain-containing protein" evidence="1">
    <location>
        <begin position="20"/>
        <end position="278"/>
    </location>
</feature>
<protein>
    <recommendedName>
        <fullName evidence="2">Peptidase S1 domain-containing protein</fullName>
    </recommendedName>
</protein>
<dbReference type="InterPro" id="IPR001254">
    <property type="entry name" value="Trypsin_dom"/>
</dbReference>
<accession>A0A2A2KN79</accession>
<dbReference type="InterPro" id="IPR009003">
    <property type="entry name" value="Peptidase_S1_PA"/>
</dbReference>
<dbReference type="Pfam" id="PF03761">
    <property type="entry name" value="DUF316"/>
    <property type="match status" value="1"/>
</dbReference>
<name>A0A2A2KN79_9BILA</name>
<dbReference type="AlphaFoldDB" id="A0A2A2KN79"/>
<keyword evidence="4" id="KW-1185">Reference proteome</keyword>
<reference evidence="3 4" key="1">
    <citation type="journal article" date="2017" name="Curr. Biol.">
        <title>Genome architecture and evolution of a unichromosomal asexual nematode.</title>
        <authorList>
            <person name="Fradin H."/>
            <person name="Zegar C."/>
            <person name="Gutwein M."/>
            <person name="Lucas J."/>
            <person name="Kovtun M."/>
            <person name="Corcoran D."/>
            <person name="Baugh L.R."/>
            <person name="Kiontke K."/>
            <person name="Gunsalus K."/>
            <person name="Fitch D.H."/>
            <person name="Piano F."/>
        </authorList>
    </citation>
    <scope>NUCLEOTIDE SEQUENCE [LARGE SCALE GENOMIC DNA]</scope>
    <source>
        <strain evidence="3">PF1309</strain>
    </source>
</reference>
<evidence type="ECO:0000313" key="3">
    <source>
        <dbReference type="EMBL" id="PAV75372.1"/>
    </source>
</evidence>